<sequence length="117" mass="12950">MANLIAEIKNEELSFKANGEGGEEQQQFNIAFNAQNASRTTPPSGHWEGDRTSGSLGAGEWYPISIHNAHYIPGAVNLFSEGIMDQKGFKIVKENGKTTYYFKGQQGPQAWWLNGIM</sequence>
<dbReference type="AlphaFoldDB" id="A0A226D6M9"/>
<keyword evidence="2" id="KW-1185">Reference proteome</keyword>
<comment type="caution">
    <text evidence="1">The sequence shown here is derived from an EMBL/GenBank/DDBJ whole genome shotgun (WGS) entry which is preliminary data.</text>
</comment>
<accession>A0A226D6M9</accession>
<gene>
    <name evidence="1" type="ORF">Fcan01_24566</name>
</gene>
<dbReference type="Proteomes" id="UP000198287">
    <property type="component" value="Unassembled WGS sequence"/>
</dbReference>
<proteinExistence type="predicted"/>
<dbReference type="EMBL" id="LNIX01000032">
    <property type="protein sequence ID" value="OXA40803.1"/>
    <property type="molecule type" value="Genomic_DNA"/>
</dbReference>
<evidence type="ECO:0000313" key="2">
    <source>
        <dbReference type="Proteomes" id="UP000198287"/>
    </source>
</evidence>
<evidence type="ECO:0000313" key="1">
    <source>
        <dbReference type="EMBL" id="OXA40803.1"/>
    </source>
</evidence>
<name>A0A226D6M9_FOLCA</name>
<reference evidence="1 2" key="1">
    <citation type="submission" date="2015-12" db="EMBL/GenBank/DDBJ databases">
        <title>The genome of Folsomia candida.</title>
        <authorList>
            <person name="Faddeeva A."/>
            <person name="Derks M.F."/>
            <person name="Anvar Y."/>
            <person name="Smit S."/>
            <person name="Van Straalen N."/>
            <person name="Roelofs D."/>
        </authorList>
    </citation>
    <scope>NUCLEOTIDE SEQUENCE [LARGE SCALE GENOMIC DNA]</scope>
    <source>
        <strain evidence="1 2">VU population</strain>
        <tissue evidence="1">Whole body</tissue>
    </source>
</reference>
<organism evidence="1 2">
    <name type="scientific">Folsomia candida</name>
    <name type="common">Springtail</name>
    <dbReference type="NCBI Taxonomy" id="158441"/>
    <lineage>
        <taxon>Eukaryota</taxon>
        <taxon>Metazoa</taxon>
        <taxon>Ecdysozoa</taxon>
        <taxon>Arthropoda</taxon>
        <taxon>Hexapoda</taxon>
        <taxon>Collembola</taxon>
        <taxon>Entomobryomorpha</taxon>
        <taxon>Isotomoidea</taxon>
        <taxon>Isotomidae</taxon>
        <taxon>Proisotominae</taxon>
        <taxon>Folsomia</taxon>
    </lineage>
</organism>
<protein>
    <submittedName>
        <fullName evidence="1">Uncharacterized protein</fullName>
    </submittedName>
</protein>